<proteinExistence type="predicted"/>
<dbReference type="RefSeq" id="WP_311761283.1">
    <property type="nucleotide sequence ID" value="NZ_JAVRQI010000019.1"/>
</dbReference>
<protein>
    <submittedName>
        <fullName evidence="1">Uncharacterized protein</fullName>
    </submittedName>
</protein>
<evidence type="ECO:0000313" key="2">
    <source>
        <dbReference type="Proteomes" id="UP001251085"/>
    </source>
</evidence>
<dbReference type="Proteomes" id="UP001251085">
    <property type="component" value="Unassembled WGS sequence"/>
</dbReference>
<dbReference type="EMBL" id="JAVRQI010000019">
    <property type="protein sequence ID" value="MDT1064194.1"/>
    <property type="molecule type" value="Genomic_DNA"/>
</dbReference>
<keyword evidence="2" id="KW-1185">Reference proteome</keyword>
<name>A0ABU3EIZ1_9RHOB</name>
<reference evidence="2" key="1">
    <citation type="submission" date="2023-07" db="EMBL/GenBank/DDBJ databases">
        <title>Characterization of two Paracoccaceae strains isolated from Phycosphere and proposal of Xinfangfangia lacusdiani sp. nov.</title>
        <authorList>
            <person name="Deng Y."/>
            <person name="Zhang Y.Q."/>
        </authorList>
    </citation>
    <scope>NUCLEOTIDE SEQUENCE [LARGE SCALE GENOMIC DNA]</scope>
    <source>
        <strain evidence="2">CPCC 101403</strain>
    </source>
</reference>
<sequence length="117" mass="12785">MSRHDPIDTSPSLELVYRAPGPVTDDARLTFGQQRQVPEPAAVAAEEALREGVWKIADEVARADWEPGDFGISAAARAEAVDRINRLMDAAATLARLSTRDNWAQKMIDARALAQES</sequence>
<gene>
    <name evidence="1" type="ORF">RM190_20190</name>
</gene>
<organism evidence="1 2">
    <name type="scientific">Paracoccus broussonetiae</name>
    <dbReference type="NCBI Taxonomy" id="3075834"/>
    <lineage>
        <taxon>Bacteria</taxon>
        <taxon>Pseudomonadati</taxon>
        <taxon>Pseudomonadota</taxon>
        <taxon>Alphaproteobacteria</taxon>
        <taxon>Rhodobacterales</taxon>
        <taxon>Paracoccaceae</taxon>
        <taxon>Paracoccus</taxon>
    </lineage>
</organism>
<accession>A0ABU3EIZ1</accession>
<evidence type="ECO:0000313" key="1">
    <source>
        <dbReference type="EMBL" id="MDT1064194.1"/>
    </source>
</evidence>
<comment type="caution">
    <text evidence="1">The sequence shown here is derived from an EMBL/GenBank/DDBJ whole genome shotgun (WGS) entry which is preliminary data.</text>
</comment>